<evidence type="ECO:0000313" key="3">
    <source>
        <dbReference type="Proteomes" id="UP001597079"/>
    </source>
</evidence>
<feature type="non-terminal residue" evidence="2">
    <location>
        <position position="1"/>
    </location>
</feature>
<keyword evidence="3" id="KW-1185">Reference proteome</keyword>
<sequence>PPSGPVPPKPLYGEPLLAVITPTREAHPEGPHETREEDKMKTQIIMETEDATNILKRCGHRSFIVWCAIQALETPCTIEEIGAFCGLTIEEAKEAAERLGMFLLGILTGQLNLMEENTNKFEHAGIQ</sequence>
<dbReference type="Proteomes" id="UP001597079">
    <property type="component" value="Unassembled WGS sequence"/>
</dbReference>
<protein>
    <submittedName>
        <fullName evidence="2">Uncharacterized protein</fullName>
    </submittedName>
</protein>
<evidence type="ECO:0000256" key="1">
    <source>
        <dbReference type="SAM" id="MobiDB-lite"/>
    </source>
</evidence>
<proteinExistence type="predicted"/>
<comment type="caution">
    <text evidence="2">The sequence shown here is derived from an EMBL/GenBank/DDBJ whole genome shotgun (WGS) entry which is preliminary data.</text>
</comment>
<accession>A0ABW4JEW3</accession>
<dbReference type="RefSeq" id="WP_377942711.1">
    <property type="nucleotide sequence ID" value="NZ_JBHUCX010000022.1"/>
</dbReference>
<gene>
    <name evidence="2" type="ORF">ACFSB2_09015</name>
</gene>
<feature type="region of interest" description="Disordered" evidence="1">
    <location>
        <begin position="21"/>
        <end position="41"/>
    </location>
</feature>
<evidence type="ECO:0000313" key="2">
    <source>
        <dbReference type="EMBL" id="MFD1674837.1"/>
    </source>
</evidence>
<reference evidence="3" key="1">
    <citation type="journal article" date="2019" name="Int. J. Syst. Evol. Microbiol.">
        <title>The Global Catalogue of Microorganisms (GCM) 10K type strain sequencing project: providing services to taxonomists for standard genome sequencing and annotation.</title>
        <authorList>
            <consortium name="The Broad Institute Genomics Platform"/>
            <consortium name="The Broad Institute Genome Sequencing Center for Infectious Disease"/>
            <person name="Wu L."/>
            <person name="Ma J."/>
        </authorList>
    </citation>
    <scope>NUCLEOTIDE SEQUENCE [LARGE SCALE GENOMIC DNA]</scope>
    <source>
        <strain evidence="3">CGMCC 1.12286</strain>
    </source>
</reference>
<organism evidence="2 3">
    <name type="scientific">Alicyclobacillus fodiniaquatilis</name>
    <dbReference type="NCBI Taxonomy" id="1661150"/>
    <lineage>
        <taxon>Bacteria</taxon>
        <taxon>Bacillati</taxon>
        <taxon>Bacillota</taxon>
        <taxon>Bacilli</taxon>
        <taxon>Bacillales</taxon>
        <taxon>Alicyclobacillaceae</taxon>
        <taxon>Alicyclobacillus</taxon>
    </lineage>
</organism>
<feature type="compositionally biased region" description="Basic and acidic residues" evidence="1">
    <location>
        <begin position="24"/>
        <end position="41"/>
    </location>
</feature>
<name>A0ABW4JEW3_9BACL</name>
<dbReference type="EMBL" id="JBHUCX010000022">
    <property type="protein sequence ID" value="MFD1674837.1"/>
    <property type="molecule type" value="Genomic_DNA"/>
</dbReference>